<dbReference type="KEGG" id="dho:Dia5BBH33_11450"/>
<gene>
    <name evidence="1" type="ORF">Dia5BBH33_11450</name>
</gene>
<name>A0A8D5A678_9FIRM</name>
<evidence type="ECO:0000313" key="1">
    <source>
        <dbReference type="EMBL" id="BBK25210.1"/>
    </source>
</evidence>
<proteinExistence type="predicted"/>
<accession>A0A8D5A678</accession>
<evidence type="ECO:0008006" key="3">
    <source>
        <dbReference type="Google" id="ProtNLM"/>
    </source>
</evidence>
<reference evidence="2" key="1">
    <citation type="submission" date="2019-05" db="EMBL/GenBank/DDBJ databases">
        <title>Complete genome sequencing of Dialister sp. strain 5BBH33.</title>
        <authorList>
            <person name="Sakamoto M."/>
            <person name="Murakami T."/>
            <person name="Mori H."/>
        </authorList>
    </citation>
    <scope>NUCLEOTIDE SEQUENCE [LARGE SCALE GENOMIC DNA]</scope>
    <source>
        <strain evidence="2">5BBH33</strain>
    </source>
</reference>
<dbReference type="AlphaFoldDB" id="A0A8D5A678"/>
<protein>
    <recommendedName>
        <fullName evidence="3">SGNH hydrolase-type esterase domain-containing protein</fullName>
    </recommendedName>
</protein>
<dbReference type="EMBL" id="AP019697">
    <property type="protein sequence ID" value="BBK25210.1"/>
    <property type="molecule type" value="Genomic_DNA"/>
</dbReference>
<sequence>MGGTNDLLCRIRLSSLEKNMERGISHIAASLPLTIAIPPQVTRASVEAGWQSEFSYDANQEDYRTYISFLKELAQSLDVRVIDFSKVIPFDDDYYVDGVYPNEKGQELMAEAAIKVWGN</sequence>
<keyword evidence="2" id="KW-1185">Reference proteome</keyword>
<evidence type="ECO:0000313" key="2">
    <source>
        <dbReference type="Proteomes" id="UP000320585"/>
    </source>
</evidence>
<dbReference type="SUPFAM" id="SSF52266">
    <property type="entry name" value="SGNH hydrolase"/>
    <property type="match status" value="1"/>
</dbReference>
<dbReference type="Proteomes" id="UP000320585">
    <property type="component" value="Chromosome"/>
</dbReference>
<organism evidence="1 2">
    <name type="scientific">Dialister hominis</name>
    <dbReference type="NCBI Taxonomy" id="2582419"/>
    <lineage>
        <taxon>Bacteria</taxon>
        <taxon>Bacillati</taxon>
        <taxon>Bacillota</taxon>
        <taxon>Negativicutes</taxon>
        <taxon>Veillonellales</taxon>
        <taxon>Veillonellaceae</taxon>
        <taxon>Dialister</taxon>
    </lineage>
</organism>
<dbReference type="InterPro" id="IPR036514">
    <property type="entry name" value="SGNH_hydro_sf"/>
</dbReference>
<dbReference type="Gene3D" id="3.40.50.1110">
    <property type="entry name" value="SGNH hydrolase"/>
    <property type="match status" value="1"/>
</dbReference>